<evidence type="ECO:0000313" key="6">
    <source>
        <dbReference type="EMBL" id="KAH3724424.1"/>
    </source>
</evidence>
<evidence type="ECO:0000256" key="2">
    <source>
        <dbReference type="ARBA" id="ARBA00022833"/>
    </source>
</evidence>
<accession>A0A9D4CGS6</accession>
<feature type="domain" description="RING-type" evidence="4">
    <location>
        <begin position="233"/>
        <end position="288"/>
    </location>
</feature>
<dbReference type="Gene3D" id="3.30.40.10">
    <property type="entry name" value="Zinc/RING finger domain, C3HC4 (zinc finger)"/>
    <property type="match status" value="1"/>
</dbReference>
<dbReference type="Proteomes" id="UP000828390">
    <property type="component" value="Unassembled WGS sequence"/>
</dbReference>
<evidence type="ECO:0000256" key="1">
    <source>
        <dbReference type="ARBA" id="ARBA00022771"/>
    </source>
</evidence>
<proteinExistence type="predicted"/>
<dbReference type="InterPro" id="IPR006575">
    <property type="entry name" value="RWD_dom"/>
</dbReference>
<keyword evidence="2" id="KW-0862">Zinc</keyword>
<reference evidence="6" key="1">
    <citation type="journal article" date="2019" name="bioRxiv">
        <title>The Genome of the Zebra Mussel, Dreissena polymorpha: A Resource for Invasive Species Research.</title>
        <authorList>
            <person name="McCartney M.A."/>
            <person name="Auch B."/>
            <person name="Kono T."/>
            <person name="Mallez S."/>
            <person name="Zhang Y."/>
            <person name="Obille A."/>
            <person name="Becker A."/>
            <person name="Abrahante J.E."/>
            <person name="Garbe J."/>
            <person name="Badalamenti J.P."/>
            <person name="Herman A."/>
            <person name="Mangelson H."/>
            <person name="Liachko I."/>
            <person name="Sullivan S."/>
            <person name="Sone E.D."/>
            <person name="Koren S."/>
            <person name="Silverstein K.A.T."/>
            <person name="Beckman K.B."/>
            <person name="Gohl D.M."/>
        </authorList>
    </citation>
    <scope>NUCLEOTIDE SEQUENCE</scope>
    <source>
        <strain evidence="6">Duluth1</strain>
        <tissue evidence="6">Whole animal</tissue>
    </source>
</reference>
<dbReference type="Pfam" id="PF05773">
    <property type="entry name" value="RWD"/>
    <property type="match status" value="1"/>
</dbReference>
<evidence type="ECO:0000313" key="7">
    <source>
        <dbReference type="Proteomes" id="UP000828390"/>
    </source>
</evidence>
<dbReference type="PROSITE" id="PS50089">
    <property type="entry name" value="ZF_RING_2"/>
    <property type="match status" value="1"/>
</dbReference>
<dbReference type="AlphaFoldDB" id="A0A9D4CGS6"/>
<evidence type="ECO:0000259" key="5">
    <source>
        <dbReference type="PROSITE" id="PS50908"/>
    </source>
</evidence>
<keyword evidence="1 3" id="KW-0479">Metal-binding</keyword>
<dbReference type="InterPro" id="IPR016135">
    <property type="entry name" value="UBQ-conjugating_enzyme/RWD"/>
</dbReference>
<dbReference type="GO" id="GO:0008270">
    <property type="term" value="F:zinc ion binding"/>
    <property type="evidence" value="ECO:0007669"/>
    <property type="project" value="UniProtKB-KW"/>
</dbReference>
<dbReference type="Gene3D" id="3.10.110.10">
    <property type="entry name" value="Ubiquitin Conjugating Enzyme"/>
    <property type="match status" value="1"/>
</dbReference>
<dbReference type="OrthoDB" id="8062037at2759"/>
<dbReference type="SUPFAM" id="SSF57850">
    <property type="entry name" value="RING/U-box"/>
    <property type="match status" value="1"/>
</dbReference>
<dbReference type="InterPro" id="IPR013083">
    <property type="entry name" value="Znf_RING/FYVE/PHD"/>
</dbReference>
<gene>
    <name evidence="6" type="ORF">DPMN_050240</name>
</gene>
<evidence type="ECO:0000256" key="3">
    <source>
        <dbReference type="PROSITE-ProRule" id="PRU00175"/>
    </source>
</evidence>
<dbReference type="InterPro" id="IPR001841">
    <property type="entry name" value="Znf_RING"/>
</dbReference>
<protein>
    <recommendedName>
        <fullName evidence="8">RWD domain-containing protein</fullName>
    </recommendedName>
</protein>
<comment type="caution">
    <text evidence="6">The sequence shown here is derived from an EMBL/GenBank/DDBJ whole genome shotgun (WGS) entry which is preliminary data.</text>
</comment>
<evidence type="ECO:0008006" key="8">
    <source>
        <dbReference type="Google" id="ProtNLM"/>
    </source>
</evidence>
<sequence length="326" mass="37562">MSEALAAELEEAKHVIPTLEGFTLVTCVPAQVRAGYKQTDYKHVNIILQFPDRYPQEPVVIQLTSKTLSERLLASLVRMCDEDVRGCLGQRQVLPVMRYVREFIVNNPLCVACDEITAIKRHLIAETDKLKLKQELSAVHLKIVQDLYWMNLKLTVPENYPVEQVSIEAAESNFPDLLKKFFVGQALEIARRCAQPPLKPKPRDPPFKPRPSLLEVCQFLVTECVKRYPQLNCPCCRERVMLRDPEAVAKDPRKRVERVYCGHLYHHGCLAKYLKTPPFKEGKFCPDCGKQIFHEKWRLPPELAEARWASKQARQRELAEVTDFLS</sequence>
<keyword evidence="7" id="KW-1185">Reference proteome</keyword>
<dbReference type="PANTHER" id="PTHR40237:SF1">
    <property type="entry name" value="LD44813P"/>
    <property type="match status" value="1"/>
</dbReference>
<reference evidence="6" key="2">
    <citation type="submission" date="2020-11" db="EMBL/GenBank/DDBJ databases">
        <authorList>
            <person name="McCartney M.A."/>
            <person name="Auch B."/>
            <person name="Kono T."/>
            <person name="Mallez S."/>
            <person name="Becker A."/>
            <person name="Gohl D.M."/>
            <person name="Silverstein K.A.T."/>
            <person name="Koren S."/>
            <person name="Bechman K.B."/>
            <person name="Herman A."/>
            <person name="Abrahante J.E."/>
            <person name="Garbe J."/>
        </authorList>
    </citation>
    <scope>NUCLEOTIDE SEQUENCE</scope>
    <source>
        <strain evidence="6">Duluth1</strain>
        <tissue evidence="6">Whole animal</tissue>
    </source>
</reference>
<dbReference type="PANTHER" id="PTHR40237">
    <property type="entry name" value="LD44813P"/>
    <property type="match status" value="1"/>
</dbReference>
<dbReference type="SUPFAM" id="SSF54495">
    <property type="entry name" value="UBC-like"/>
    <property type="match status" value="1"/>
</dbReference>
<organism evidence="6 7">
    <name type="scientific">Dreissena polymorpha</name>
    <name type="common">Zebra mussel</name>
    <name type="synonym">Mytilus polymorpha</name>
    <dbReference type="NCBI Taxonomy" id="45954"/>
    <lineage>
        <taxon>Eukaryota</taxon>
        <taxon>Metazoa</taxon>
        <taxon>Spiralia</taxon>
        <taxon>Lophotrochozoa</taxon>
        <taxon>Mollusca</taxon>
        <taxon>Bivalvia</taxon>
        <taxon>Autobranchia</taxon>
        <taxon>Heteroconchia</taxon>
        <taxon>Euheterodonta</taxon>
        <taxon>Imparidentia</taxon>
        <taxon>Neoheterodontei</taxon>
        <taxon>Myida</taxon>
        <taxon>Dreissenoidea</taxon>
        <taxon>Dreissenidae</taxon>
        <taxon>Dreissena</taxon>
    </lineage>
</organism>
<dbReference type="PROSITE" id="PS50908">
    <property type="entry name" value="RWD"/>
    <property type="match status" value="1"/>
</dbReference>
<feature type="domain" description="RWD" evidence="5">
    <location>
        <begin position="7"/>
        <end position="107"/>
    </location>
</feature>
<evidence type="ECO:0000259" key="4">
    <source>
        <dbReference type="PROSITE" id="PS50089"/>
    </source>
</evidence>
<keyword evidence="1 3" id="KW-0863">Zinc-finger</keyword>
<name>A0A9D4CGS6_DREPO</name>
<dbReference type="EMBL" id="JAIWYP010000012">
    <property type="protein sequence ID" value="KAH3724424.1"/>
    <property type="molecule type" value="Genomic_DNA"/>
</dbReference>